<dbReference type="Pfam" id="PF17806">
    <property type="entry name" value="SO_alpha_A3"/>
    <property type="match status" value="1"/>
</dbReference>
<name>B2JSB8_PARP8</name>
<accession>B2JSB8</accession>
<dbReference type="InterPro" id="IPR041854">
    <property type="entry name" value="BFD-like_2Fe2S-bd_dom_sf"/>
</dbReference>
<feature type="domain" description="SoxA A3" evidence="3">
    <location>
        <begin position="422"/>
        <end position="479"/>
    </location>
</feature>
<dbReference type="HOGENOM" id="CLU_495083_0_0_4"/>
<sequence length="504" mass="53300" precursor="true">MNTISKHLVVVGGGVAGCTAALEAANAGLRVTLIDEHPQELSAMSLDAPYFYGARLPSVLSDQGLIAERVLGANEPLMECLEAGVDVVTGTCVWANFLPGTNNTHQKTLQVGVADAERSWLLDYDYLILAPGSRDLVLSFPGWNLPGVLGANGANALLARYEALGGSKLVILGSGNVGLRTAQLALSKGISVAAIVEVKPSVQGDKELADEISGAGVPILLSTTVRQAIGNTEVTAIEVVGVDQSLEPAGDVLTIACDTICMAYGVVPNVELASVTGCKIEFNPALGGWIPALGASMQTSSPNIFVVGDGAGVTEEMLLNADEAKKQAQLAVRFIADNNSDAPALMVDDVPRDLSCYDVGTFPPSDWLDAFVKAQGFDVIVCQCEEVSRREMLDVSPPKYLKADNRCPAGGLSGLSEIGRSSQDLVKRLTRVGMGHCQGKRCRDQSAMLLAADAKKDLSGIAPGSYRCPVRPIPLHIVADYNETDEMRAGWLYWPEPPKQTPWK</sequence>
<protein>
    <submittedName>
        <fullName evidence="4">FAD-dependent pyridine nucleotide-disulphide oxidoreductase</fullName>
    </submittedName>
</protein>
<dbReference type="GO" id="GO:0016491">
    <property type="term" value="F:oxidoreductase activity"/>
    <property type="evidence" value="ECO:0007669"/>
    <property type="project" value="UniProtKB-KW"/>
</dbReference>
<dbReference type="InterPro" id="IPR023753">
    <property type="entry name" value="FAD/NAD-binding_dom"/>
</dbReference>
<evidence type="ECO:0000259" key="3">
    <source>
        <dbReference type="Pfam" id="PF17806"/>
    </source>
</evidence>
<dbReference type="PANTHER" id="PTHR42949">
    <property type="entry name" value="ANAEROBIC GLYCEROL-3-PHOSPHATE DEHYDROGENASE SUBUNIT B"/>
    <property type="match status" value="1"/>
</dbReference>
<keyword evidence="5" id="KW-1185">Reference proteome</keyword>
<dbReference type="Proteomes" id="UP000001192">
    <property type="component" value="Chromosome 2"/>
</dbReference>
<dbReference type="PRINTS" id="PR00368">
    <property type="entry name" value="FADPNR"/>
</dbReference>
<reference evidence="5" key="1">
    <citation type="journal article" date="2014" name="Stand. Genomic Sci.">
        <title>Complete genome sequence of Burkholderia phymatum STM815(T), a broad host range and efficient nitrogen-fixing symbiont of Mimosa species.</title>
        <authorList>
            <person name="Moulin L."/>
            <person name="Klonowska A."/>
            <person name="Caroline B."/>
            <person name="Booth K."/>
            <person name="Vriezen J.A."/>
            <person name="Melkonian R."/>
            <person name="James E.K."/>
            <person name="Young J.P."/>
            <person name="Bena G."/>
            <person name="Hauser L."/>
            <person name="Land M."/>
            <person name="Kyrpides N."/>
            <person name="Bruce D."/>
            <person name="Chain P."/>
            <person name="Copeland A."/>
            <person name="Pitluck S."/>
            <person name="Woyke T."/>
            <person name="Lizotte-Waniewski M."/>
            <person name="Bristow J."/>
            <person name="Riley M."/>
        </authorList>
    </citation>
    <scope>NUCLEOTIDE SEQUENCE [LARGE SCALE GENOMIC DNA]</scope>
    <source>
        <strain evidence="5">DSM 17167 / CIP 108236 / LMG 21445 / STM815</strain>
    </source>
</reference>
<evidence type="ECO:0000259" key="2">
    <source>
        <dbReference type="Pfam" id="PF07992"/>
    </source>
</evidence>
<feature type="domain" description="FAD/NAD(P)-binding" evidence="2">
    <location>
        <begin position="7"/>
        <end position="321"/>
    </location>
</feature>
<dbReference type="InterPro" id="IPR041117">
    <property type="entry name" value="SoxA_A3"/>
</dbReference>
<organism evidence="4 5">
    <name type="scientific">Paraburkholderia phymatum (strain DSM 17167 / CIP 108236 / LMG 21445 / STM815)</name>
    <name type="common">Burkholderia phymatum</name>
    <dbReference type="NCBI Taxonomy" id="391038"/>
    <lineage>
        <taxon>Bacteria</taxon>
        <taxon>Pseudomonadati</taxon>
        <taxon>Pseudomonadota</taxon>
        <taxon>Betaproteobacteria</taxon>
        <taxon>Burkholderiales</taxon>
        <taxon>Burkholderiaceae</taxon>
        <taxon>Paraburkholderia</taxon>
    </lineage>
</organism>
<dbReference type="PANTHER" id="PTHR42949:SF3">
    <property type="entry name" value="ANAEROBIC GLYCEROL-3-PHOSPHATE DEHYDROGENASE SUBUNIT B"/>
    <property type="match status" value="1"/>
</dbReference>
<dbReference type="Gene3D" id="3.50.50.60">
    <property type="entry name" value="FAD/NAD(P)-binding domain"/>
    <property type="match status" value="3"/>
</dbReference>
<dbReference type="AlphaFoldDB" id="B2JSB8"/>
<dbReference type="EMBL" id="CP001044">
    <property type="protein sequence ID" value="ACC73938.1"/>
    <property type="molecule type" value="Genomic_DNA"/>
</dbReference>
<evidence type="ECO:0000313" key="4">
    <source>
        <dbReference type="EMBL" id="ACC73938.1"/>
    </source>
</evidence>
<dbReference type="InterPro" id="IPR051691">
    <property type="entry name" value="Metab_Enz_Cyan_OpOx_G3PDH"/>
</dbReference>
<dbReference type="Gene3D" id="1.10.10.1100">
    <property type="entry name" value="BFD-like [2Fe-2S]-binding domain"/>
    <property type="match status" value="1"/>
</dbReference>
<evidence type="ECO:0000313" key="5">
    <source>
        <dbReference type="Proteomes" id="UP000001192"/>
    </source>
</evidence>
<dbReference type="KEGG" id="bph:Bphy_4832"/>
<dbReference type="Pfam" id="PF07992">
    <property type="entry name" value="Pyr_redox_2"/>
    <property type="match status" value="1"/>
</dbReference>
<dbReference type="InterPro" id="IPR036188">
    <property type="entry name" value="FAD/NAD-bd_sf"/>
</dbReference>
<keyword evidence="1" id="KW-0560">Oxidoreductase</keyword>
<dbReference type="OrthoDB" id="9801699at2"/>
<dbReference type="PRINTS" id="PR00411">
    <property type="entry name" value="PNDRDTASEI"/>
</dbReference>
<dbReference type="PROSITE" id="PS51257">
    <property type="entry name" value="PROKAR_LIPOPROTEIN"/>
    <property type="match status" value="1"/>
</dbReference>
<dbReference type="SUPFAM" id="SSF51905">
    <property type="entry name" value="FAD/NAD(P)-binding domain"/>
    <property type="match status" value="1"/>
</dbReference>
<gene>
    <name evidence="4" type="ordered locus">Bphy_4832</name>
</gene>
<proteinExistence type="predicted"/>
<dbReference type="eggNOG" id="COG0446">
    <property type="taxonomic scope" value="Bacteria"/>
</dbReference>
<dbReference type="RefSeq" id="WP_012404107.1">
    <property type="nucleotide sequence ID" value="NC_010623.1"/>
</dbReference>
<dbReference type="STRING" id="391038.Bphy_4832"/>
<evidence type="ECO:0000256" key="1">
    <source>
        <dbReference type="ARBA" id="ARBA00023002"/>
    </source>
</evidence>